<dbReference type="KEGG" id="pabo:BCY86_01585"/>
<dbReference type="RefSeq" id="WP_075277508.1">
    <property type="nucleotide sequence ID" value="NZ_CP016908.1"/>
</dbReference>
<dbReference type="InterPro" id="IPR011250">
    <property type="entry name" value="OMP/PagP_B-barrel"/>
</dbReference>
<evidence type="ECO:0008006" key="3">
    <source>
        <dbReference type="Google" id="ProtNLM"/>
    </source>
</evidence>
<organism evidence="1 2">
    <name type="scientific">Pajaroellobacter abortibovis</name>
    <dbReference type="NCBI Taxonomy" id="1882918"/>
    <lineage>
        <taxon>Bacteria</taxon>
        <taxon>Pseudomonadati</taxon>
        <taxon>Myxococcota</taxon>
        <taxon>Polyangia</taxon>
        <taxon>Polyangiales</taxon>
        <taxon>Polyangiaceae</taxon>
    </lineage>
</organism>
<gene>
    <name evidence="1" type="ORF">BCY86_01585</name>
</gene>
<accession>A0A1L6MZ30</accession>
<dbReference type="OrthoDB" id="5494716at2"/>
<name>A0A1L6MZ30_9BACT</name>
<evidence type="ECO:0000313" key="1">
    <source>
        <dbReference type="EMBL" id="APS00834.1"/>
    </source>
</evidence>
<reference evidence="1 2" key="1">
    <citation type="submission" date="2016-08" db="EMBL/GenBank/DDBJ databases">
        <title>Identification and validation of antigenic proteins from Pajaroellobacter abortibovis using de-novo genome sequence assembly and reverse vaccinology.</title>
        <authorList>
            <person name="Welly B.T."/>
            <person name="Miller M.R."/>
            <person name="Stott J.L."/>
            <person name="Blanchard M.T."/>
            <person name="Islas-Trejo A.D."/>
            <person name="O'Rourke S.M."/>
            <person name="Young A.E."/>
            <person name="Medrano J.F."/>
            <person name="Van Eenennaam A.L."/>
        </authorList>
    </citation>
    <scope>NUCLEOTIDE SEQUENCE [LARGE SCALE GENOMIC DNA]</scope>
    <source>
        <strain evidence="1 2">BTF92-0548A/99-0131</strain>
    </source>
</reference>
<dbReference type="Proteomes" id="UP000185544">
    <property type="component" value="Chromosome"/>
</dbReference>
<dbReference type="EMBL" id="CP016908">
    <property type="protein sequence ID" value="APS00834.1"/>
    <property type="molecule type" value="Genomic_DNA"/>
</dbReference>
<protein>
    <recommendedName>
        <fullName evidence="3">Outer membrane protein beta-barrel domain-containing protein</fullName>
    </recommendedName>
</protein>
<sequence length="262" mass="29229">MLGSNRTAQGQEIQLTGPLKGAPAVRNLRLYRKGRLEIAPTASFTLLDEYRRTFLTGGRVQYNLTDWLAVGAWGGYTALSMTTHLTDQIDETAVRNEKTALNINPSGFAEQTSKIVWMATPQISFIPFRGKMSLFEMMFIDTDVYFYGGAAFIGIKERGFCGSQGKLNCKDPASFELASRTAIAPTFGMGLTFYPTHFLSFGVEYRAFPFSWNRSGFDSKSDSPHPNTCDNQISAVDRTFKFNQMLSIFLGFSFPSKIQISD</sequence>
<evidence type="ECO:0000313" key="2">
    <source>
        <dbReference type="Proteomes" id="UP000185544"/>
    </source>
</evidence>
<dbReference type="AlphaFoldDB" id="A0A1L6MZ30"/>
<dbReference type="SUPFAM" id="SSF56925">
    <property type="entry name" value="OMPA-like"/>
    <property type="match status" value="1"/>
</dbReference>
<keyword evidence="2" id="KW-1185">Reference proteome</keyword>
<proteinExistence type="predicted"/>